<dbReference type="CDD" id="cd03443">
    <property type="entry name" value="PaaI_thioesterase"/>
    <property type="match status" value="1"/>
</dbReference>
<sequence length="145" mass="15640">MQVVHSAAPVPAGFSPLPTPPGFVRFCGGFHFHDELPILGVRIGEHLLNTVRIVHGGFLATLADSAFGVVFKRQYGLEVPPITVSLSLDYLGAVKEGDWLEAHVKVLKFGSSFANADCLLKVDDRLVLRASGVFTVWKGKRSAAN</sequence>
<gene>
    <name evidence="2" type="ORF">CEG18_15055</name>
</gene>
<comment type="caution">
    <text evidence="2">The sequence shown here is derived from an EMBL/GenBank/DDBJ whole genome shotgun (WGS) entry which is preliminary data.</text>
</comment>
<organism evidence="2 3">
    <name type="scientific">Pseudomonas nitroreducens</name>
    <dbReference type="NCBI Taxonomy" id="46680"/>
    <lineage>
        <taxon>Bacteria</taxon>
        <taxon>Pseudomonadati</taxon>
        <taxon>Pseudomonadota</taxon>
        <taxon>Gammaproteobacteria</taxon>
        <taxon>Pseudomonadales</taxon>
        <taxon>Pseudomonadaceae</taxon>
        <taxon>Pseudomonas</taxon>
    </lineage>
</organism>
<dbReference type="InterPro" id="IPR006683">
    <property type="entry name" value="Thioestr_dom"/>
</dbReference>
<dbReference type="InterPro" id="IPR029069">
    <property type="entry name" value="HotDog_dom_sf"/>
</dbReference>
<dbReference type="GO" id="GO:0016790">
    <property type="term" value="F:thiolester hydrolase activity"/>
    <property type="evidence" value="ECO:0007669"/>
    <property type="project" value="UniProtKB-ARBA"/>
</dbReference>
<evidence type="ECO:0000259" key="1">
    <source>
        <dbReference type="Pfam" id="PF03061"/>
    </source>
</evidence>
<proteinExistence type="predicted"/>
<dbReference type="STRING" id="46680.GCA_000807755_00569"/>
<name>A0A246F7X9_PSENT</name>
<dbReference type="Proteomes" id="UP000198145">
    <property type="component" value="Unassembled WGS sequence"/>
</dbReference>
<dbReference type="Pfam" id="PF03061">
    <property type="entry name" value="4HBT"/>
    <property type="match status" value="1"/>
</dbReference>
<evidence type="ECO:0000313" key="2">
    <source>
        <dbReference type="EMBL" id="OWP49757.1"/>
    </source>
</evidence>
<accession>A0A246F7X9</accession>
<dbReference type="RefSeq" id="WP_088418331.1">
    <property type="nucleotide sequence ID" value="NZ_NJBA01000005.1"/>
</dbReference>
<dbReference type="Gene3D" id="3.10.129.10">
    <property type="entry name" value="Hotdog Thioesterase"/>
    <property type="match status" value="1"/>
</dbReference>
<feature type="domain" description="Thioesterase" evidence="1">
    <location>
        <begin position="53"/>
        <end position="125"/>
    </location>
</feature>
<dbReference type="AlphaFoldDB" id="A0A246F7X9"/>
<dbReference type="EMBL" id="NJBA01000005">
    <property type="protein sequence ID" value="OWP49757.1"/>
    <property type="molecule type" value="Genomic_DNA"/>
</dbReference>
<reference evidence="2 3" key="1">
    <citation type="submission" date="2017-06" db="EMBL/GenBank/DDBJ databases">
        <title>Draft genome of Pseudomonas nitroreducens DF05.</title>
        <authorList>
            <person name="Iyer R."/>
        </authorList>
    </citation>
    <scope>NUCLEOTIDE SEQUENCE [LARGE SCALE GENOMIC DNA]</scope>
    <source>
        <strain evidence="2 3">DF05</strain>
    </source>
</reference>
<protein>
    <submittedName>
        <fullName evidence="2">Thioesterase</fullName>
    </submittedName>
</protein>
<evidence type="ECO:0000313" key="3">
    <source>
        <dbReference type="Proteomes" id="UP000198145"/>
    </source>
</evidence>
<dbReference type="SUPFAM" id="SSF54637">
    <property type="entry name" value="Thioesterase/thiol ester dehydrase-isomerase"/>
    <property type="match status" value="1"/>
</dbReference>